<feature type="transmembrane region" description="Helical" evidence="1">
    <location>
        <begin position="275"/>
        <end position="294"/>
    </location>
</feature>
<keyword evidence="1" id="KW-1133">Transmembrane helix</keyword>
<dbReference type="RefSeq" id="WP_313721331.1">
    <property type="nucleotide sequence ID" value="NZ_CP134876.1"/>
</dbReference>
<keyword evidence="1" id="KW-0812">Transmembrane</keyword>
<keyword evidence="1" id="KW-0472">Membrane</keyword>
<organism evidence="2 3">
    <name type="scientific">Micromonospora halotolerans</name>
    <dbReference type="NCBI Taxonomy" id="709879"/>
    <lineage>
        <taxon>Bacteria</taxon>
        <taxon>Bacillati</taxon>
        <taxon>Actinomycetota</taxon>
        <taxon>Actinomycetes</taxon>
        <taxon>Micromonosporales</taxon>
        <taxon>Micromonosporaceae</taxon>
        <taxon>Micromonospora</taxon>
    </lineage>
</organism>
<dbReference type="InterPro" id="IPR025495">
    <property type="entry name" value="DUF4386"/>
</dbReference>
<feature type="transmembrane region" description="Helical" evidence="1">
    <location>
        <begin position="188"/>
        <end position="211"/>
    </location>
</feature>
<sequence length="421" mass="43689">MAFVSYGIGSALAGQVAGTALVVLSSVMVVAIGVLVFRALRRSHPGIAWAYLVARGAEGFLLTAGIVLRNSVGSGAADIAYQLAMLSLGLGSLPFCLALHRQRWLPSWLAIWGSVGYALLAAGAAAELMRTTVGLVLAIPGGLFEIVFGLLLLARGFAPSTAVQPGAASRGPSSAAAAVEGGSRVSRAALAAGLGLLLMAVLAGLANFGVVDRLVSTEAVETTTQLLSNQRAFALAVTALFAVACLDVLVAWALRAFFDDTHRTVPLLSAWCRTVYAVVFAAAITHLVAAAGLLRDGAATDQIAPGVHAQITEFEEIWSMGLILFGVHLLMIGWLAWRSRTVPTWVAALVAIAGAGYLADSIGALVSTAYTIQVAAVTFVGEVVLMVWLLVFAARSHRQAPVQRGRGSYPPAAARMIGHRV</sequence>
<feature type="transmembrane region" description="Helical" evidence="1">
    <location>
        <begin position="231"/>
        <end position="254"/>
    </location>
</feature>
<name>A0ABY9ZXU2_9ACTN</name>
<gene>
    <name evidence="2" type="ORF">RMN56_30580</name>
</gene>
<feature type="transmembrane region" description="Helical" evidence="1">
    <location>
        <begin position="107"/>
        <end position="126"/>
    </location>
</feature>
<keyword evidence="3" id="KW-1185">Reference proteome</keyword>
<feature type="transmembrane region" description="Helical" evidence="1">
    <location>
        <begin position="344"/>
        <end position="366"/>
    </location>
</feature>
<feature type="transmembrane region" description="Helical" evidence="1">
    <location>
        <begin position="49"/>
        <end position="67"/>
    </location>
</feature>
<feature type="transmembrane region" description="Helical" evidence="1">
    <location>
        <begin position="79"/>
        <end position="100"/>
    </location>
</feature>
<feature type="transmembrane region" description="Helical" evidence="1">
    <location>
        <begin position="372"/>
        <end position="394"/>
    </location>
</feature>
<evidence type="ECO:0000256" key="1">
    <source>
        <dbReference type="SAM" id="Phobius"/>
    </source>
</evidence>
<reference evidence="2 3" key="1">
    <citation type="submission" date="2023-09" db="EMBL/GenBank/DDBJ databases">
        <title>Micromonospora halotolerans DSM 45598 genome sequence.</title>
        <authorList>
            <person name="Mo P."/>
        </authorList>
    </citation>
    <scope>NUCLEOTIDE SEQUENCE [LARGE SCALE GENOMIC DNA]</scope>
    <source>
        <strain evidence="2 3">DSM 45598</strain>
    </source>
</reference>
<dbReference type="Proteomes" id="UP001303001">
    <property type="component" value="Chromosome"/>
</dbReference>
<protein>
    <submittedName>
        <fullName evidence="2">DUF4386 domain-containing protein</fullName>
    </submittedName>
</protein>
<feature type="transmembrane region" description="Helical" evidence="1">
    <location>
        <begin position="317"/>
        <end position="337"/>
    </location>
</feature>
<dbReference type="EMBL" id="CP134876">
    <property type="protein sequence ID" value="WNM39405.1"/>
    <property type="molecule type" value="Genomic_DNA"/>
</dbReference>
<evidence type="ECO:0000313" key="2">
    <source>
        <dbReference type="EMBL" id="WNM39405.1"/>
    </source>
</evidence>
<feature type="transmembrane region" description="Helical" evidence="1">
    <location>
        <begin position="132"/>
        <end position="154"/>
    </location>
</feature>
<dbReference type="Pfam" id="PF14329">
    <property type="entry name" value="DUF4386"/>
    <property type="match status" value="2"/>
</dbReference>
<feature type="transmembrane region" description="Helical" evidence="1">
    <location>
        <begin position="12"/>
        <end position="37"/>
    </location>
</feature>
<evidence type="ECO:0000313" key="3">
    <source>
        <dbReference type="Proteomes" id="UP001303001"/>
    </source>
</evidence>
<accession>A0ABY9ZXU2</accession>
<proteinExistence type="predicted"/>